<dbReference type="PANTHER" id="PTHR19848:SF8">
    <property type="entry name" value="F-BOX AND WD REPEAT DOMAIN CONTAINING 7"/>
    <property type="match status" value="1"/>
</dbReference>
<keyword evidence="1" id="KW-0853">WD repeat</keyword>
<evidence type="ECO:0000313" key="4">
    <source>
        <dbReference type="EMBL" id="MBB3974728.1"/>
    </source>
</evidence>
<dbReference type="AlphaFoldDB" id="A0A7W6D7R1"/>
<evidence type="ECO:0000256" key="1">
    <source>
        <dbReference type="ARBA" id="ARBA00022574"/>
    </source>
</evidence>
<dbReference type="Pfam" id="PF00400">
    <property type="entry name" value="WD40"/>
    <property type="match status" value="1"/>
</dbReference>
<keyword evidence="5" id="KW-1185">Reference proteome</keyword>
<dbReference type="SUPFAM" id="SSF50998">
    <property type="entry name" value="Quinoprotein alcohol dehydrogenase-like"/>
    <property type="match status" value="1"/>
</dbReference>
<evidence type="ECO:0000259" key="3">
    <source>
        <dbReference type="Pfam" id="PF12894"/>
    </source>
</evidence>
<evidence type="ECO:0000313" key="5">
    <source>
        <dbReference type="Proteomes" id="UP000528964"/>
    </source>
</evidence>
<reference evidence="4 5" key="1">
    <citation type="submission" date="2020-08" db="EMBL/GenBank/DDBJ databases">
        <title>Genomic Encyclopedia of Type Strains, Phase IV (KMG-IV): sequencing the most valuable type-strain genomes for metagenomic binning, comparative biology and taxonomic classification.</title>
        <authorList>
            <person name="Goeker M."/>
        </authorList>
    </citation>
    <scope>NUCLEOTIDE SEQUENCE [LARGE SCALE GENOMIC DNA]</scope>
    <source>
        <strain evidence="4 5">DSM 25481</strain>
    </source>
</reference>
<dbReference type="InterPro" id="IPR011047">
    <property type="entry name" value="Quinoprotein_ADH-like_sf"/>
</dbReference>
<dbReference type="RefSeq" id="WP_183396577.1">
    <property type="nucleotide sequence ID" value="NZ_JACIDR010000007.1"/>
</dbReference>
<dbReference type="Pfam" id="PF12894">
    <property type="entry name" value="ANAPC4_WD40"/>
    <property type="match status" value="1"/>
</dbReference>
<protein>
    <submittedName>
        <fullName evidence="4">WD40 repeat protein</fullName>
    </submittedName>
</protein>
<dbReference type="SMART" id="SM00320">
    <property type="entry name" value="WD40"/>
    <property type="match status" value="6"/>
</dbReference>
<proteinExistence type="predicted"/>
<dbReference type="Gene3D" id="2.130.10.10">
    <property type="entry name" value="YVTN repeat-like/Quinoprotein amine dehydrogenase"/>
    <property type="match status" value="2"/>
</dbReference>
<sequence length="337" mass="34514">MSMPSDAGYPSLVDRTRPVEAGAYVIAAAFVGEAAAFALGDGGVLFVGEGGETRIAAHEGGVLVAAAAGNELVTGGDDGRVLRFRGVGEPEALGEVGGGWIDAVAIGADGAVAWSSGKRVYARDGKGEVRTTEAPSAVRGLAFAPKGYQVAAARYGGVSLWFPRVDAAPKELAWKGSHIDVTFSPDGRFVVTTMQENALHGWRMADGAHMRMSGYPGKVRSVDWTNDGKALATAGADAAILWPFQAKDGPMGKSPKELGVRPARVSRVACHPRAAVVALGYEDGCVLMVRISDGAEILGRNPGEGGPVTALAWDSAGARLAFGTEDGAAGVVALPAD</sequence>
<keyword evidence="2" id="KW-0677">Repeat</keyword>
<evidence type="ECO:0000256" key="2">
    <source>
        <dbReference type="ARBA" id="ARBA00022737"/>
    </source>
</evidence>
<dbReference type="PANTHER" id="PTHR19848">
    <property type="entry name" value="WD40 REPEAT PROTEIN"/>
    <property type="match status" value="1"/>
</dbReference>
<comment type="caution">
    <text evidence="4">The sequence shown here is derived from an EMBL/GenBank/DDBJ whole genome shotgun (WGS) entry which is preliminary data.</text>
</comment>
<dbReference type="InterPro" id="IPR001680">
    <property type="entry name" value="WD40_rpt"/>
</dbReference>
<dbReference type="InterPro" id="IPR024977">
    <property type="entry name" value="Apc4-like_WD40_dom"/>
</dbReference>
<gene>
    <name evidence="4" type="ORF">GGR24_003415</name>
</gene>
<dbReference type="InterPro" id="IPR015943">
    <property type="entry name" value="WD40/YVTN_repeat-like_dom_sf"/>
</dbReference>
<organism evidence="4 5">
    <name type="scientific">Hansschlegelia beijingensis</name>
    <dbReference type="NCBI Taxonomy" id="1133344"/>
    <lineage>
        <taxon>Bacteria</taxon>
        <taxon>Pseudomonadati</taxon>
        <taxon>Pseudomonadota</taxon>
        <taxon>Alphaproteobacteria</taxon>
        <taxon>Hyphomicrobiales</taxon>
        <taxon>Methylopilaceae</taxon>
        <taxon>Hansschlegelia</taxon>
    </lineage>
</organism>
<dbReference type="EMBL" id="JACIDR010000007">
    <property type="protein sequence ID" value="MBB3974728.1"/>
    <property type="molecule type" value="Genomic_DNA"/>
</dbReference>
<name>A0A7W6D7R1_9HYPH</name>
<accession>A0A7W6D7R1</accession>
<dbReference type="Proteomes" id="UP000528964">
    <property type="component" value="Unassembled WGS sequence"/>
</dbReference>
<feature type="domain" description="Anaphase-promoting complex subunit 4-like WD40" evidence="3">
    <location>
        <begin position="273"/>
        <end position="329"/>
    </location>
</feature>